<gene>
    <name evidence="2" type="ORF">Ga0123461_2296</name>
</gene>
<dbReference type="InterPro" id="IPR045528">
    <property type="entry name" value="DO-GTPase2"/>
</dbReference>
<evidence type="ECO:0000313" key="2">
    <source>
        <dbReference type="EMBL" id="ATX80697.1"/>
    </source>
</evidence>
<protein>
    <recommendedName>
        <fullName evidence="1">Double-GTPase 2 domain-containing protein</fullName>
    </recommendedName>
</protein>
<feature type="domain" description="Double-GTPase 2" evidence="1">
    <location>
        <begin position="61"/>
        <end position="275"/>
    </location>
</feature>
<evidence type="ECO:0000313" key="3">
    <source>
        <dbReference type="Proteomes" id="UP000231701"/>
    </source>
</evidence>
<dbReference type="Gene3D" id="3.40.50.300">
    <property type="entry name" value="P-loop containing nucleotide triphosphate hydrolases"/>
    <property type="match status" value="1"/>
</dbReference>
<dbReference type="Pfam" id="PF19993">
    <property type="entry name" value="DO-GTPase2"/>
    <property type="match status" value="1"/>
</dbReference>
<dbReference type="AlphaFoldDB" id="A0A2K8L0A4"/>
<accession>A0A2K8L0A4</accession>
<dbReference type="KEGG" id="maes:Ga0123461_2296"/>
<dbReference type="Proteomes" id="UP000231701">
    <property type="component" value="Chromosome"/>
</dbReference>
<dbReference type="InterPro" id="IPR027417">
    <property type="entry name" value="P-loop_NTPase"/>
</dbReference>
<sequence>MCIEHGNNDHPMCEHWSGPQSNQVVAEQKKSNNKTQQLPWTGEPFQPADIAIVSQRSTPLIIGMVGSPDAGKTSYLGMLYTLLFNGIKLERWSFAGSCTLAAWETLAQCLQIKPGGLVKFAPPTPSNPDYYSLFHLSLKKGKLFRDVLFADSSGEVFNLWSENTQDSNAGNARWIYEKSSAFVFMVDCVALIEKRGAAKSEIIQMAEQLAANLKGRPVAVVWSKADRIYEVRENIKSALDEDLTLIFGNSKVFEVSNFSKSDPDTLCHKNNLEVTEYLLEELNKPRAINLIPQIESSGDLFFNYRGSYVSE</sequence>
<name>A0A2K8L0A4_MARES</name>
<proteinExistence type="predicted"/>
<keyword evidence="3" id="KW-1185">Reference proteome</keyword>
<organism evidence="2 3">
    <name type="scientific">Mariprofundus aestuarium</name>
    <dbReference type="NCBI Taxonomy" id="1921086"/>
    <lineage>
        <taxon>Bacteria</taxon>
        <taxon>Pseudomonadati</taxon>
        <taxon>Pseudomonadota</taxon>
        <taxon>Candidatius Mariprofundia</taxon>
        <taxon>Mariprofundales</taxon>
        <taxon>Mariprofundaceae</taxon>
        <taxon>Mariprofundus</taxon>
    </lineage>
</organism>
<reference evidence="2 3" key="1">
    <citation type="submission" date="2016-12" db="EMBL/GenBank/DDBJ databases">
        <title>Isolation and genomic insights into novel planktonic Zetaproteobacteria from stratified waters of the Chesapeake Bay.</title>
        <authorList>
            <person name="McAllister S.M."/>
            <person name="Kato S."/>
            <person name="Chan C.S."/>
            <person name="Chiu B.K."/>
            <person name="Field E.K."/>
        </authorList>
    </citation>
    <scope>NUCLEOTIDE SEQUENCE [LARGE SCALE GENOMIC DNA]</scope>
    <source>
        <strain evidence="2 3">CP-5</strain>
    </source>
</reference>
<dbReference type="SUPFAM" id="SSF52540">
    <property type="entry name" value="P-loop containing nucleoside triphosphate hydrolases"/>
    <property type="match status" value="1"/>
</dbReference>
<evidence type="ECO:0000259" key="1">
    <source>
        <dbReference type="Pfam" id="PF19993"/>
    </source>
</evidence>
<dbReference type="EMBL" id="CP018799">
    <property type="protein sequence ID" value="ATX80697.1"/>
    <property type="molecule type" value="Genomic_DNA"/>
</dbReference>